<dbReference type="InterPro" id="IPR001888">
    <property type="entry name" value="Transposase_1"/>
</dbReference>
<feature type="non-terminal residue" evidence="1">
    <location>
        <position position="163"/>
    </location>
</feature>
<name>A0A8X8BID6_POLSE</name>
<dbReference type="PANTHER" id="PTHR46060">
    <property type="entry name" value="MARINER MOS1 TRANSPOSASE-LIKE PROTEIN"/>
    <property type="match status" value="1"/>
</dbReference>
<feature type="non-terminal residue" evidence="1">
    <location>
        <position position="1"/>
    </location>
</feature>
<proteinExistence type="predicted"/>
<comment type="caution">
    <text evidence="1">The sequence shown here is derived from an EMBL/GenBank/DDBJ whole genome shotgun (WGS) entry which is preliminary data.</text>
</comment>
<dbReference type="GO" id="GO:0003676">
    <property type="term" value="F:nucleic acid binding"/>
    <property type="evidence" value="ECO:0007669"/>
    <property type="project" value="InterPro"/>
</dbReference>
<dbReference type="Proteomes" id="UP000886611">
    <property type="component" value="Unassembled WGS sequence"/>
</dbReference>
<accession>A0A8X8BID6</accession>
<reference evidence="1 2" key="1">
    <citation type="journal article" date="2021" name="Cell">
        <title>Tracing the genetic footprints of vertebrate landing in non-teleost ray-finned fishes.</title>
        <authorList>
            <person name="Bi X."/>
            <person name="Wang K."/>
            <person name="Yang L."/>
            <person name="Pan H."/>
            <person name="Jiang H."/>
            <person name="Wei Q."/>
            <person name="Fang M."/>
            <person name="Yu H."/>
            <person name="Zhu C."/>
            <person name="Cai Y."/>
            <person name="He Y."/>
            <person name="Gan X."/>
            <person name="Zeng H."/>
            <person name="Yu D."/>
            <person name="Zhu Y."/>
            <person name="Jiang H."/>
            <person name="Qiu Q."/>
            <person name="Yang H."/>
            <person name="Zhang Y.E."/>
            <person name="Wang W."/>
            <person name="Zhu M."/>
            <person name="He S."/>
            <person name="Zhang G."/>
        </authorList>
    </citation>
    <scope>NUCLEOTIDE SEQUENCE [LARGE SCALE GENOMIC DNA]</scope>
    <source>
        <strain evidence="1">Bchr_013</strain>
    </source>
</reference>
<protein>
    <submittedName>
        <fullName evidence="1">MOS1T transposase</fullName>
    </submittedName>
</protein>
<evidence type="ECO:0000313" key="1">
    <source>
        <dbReference type="EMBL" id="KAG2455326.1"/>
    </source>
</evidence>
<dbReference type="InterPro" id="IPR052709">
    <property type="entry name" value="Transposase-MT_Hybrid"/>
</dbReference>
<dbReference type="PANTHER" id="PTHR46060:SF1">
    <property type="entry name" value="MARINER MOS1 TRANSPOSASE-LIKE PROTEIN"/>
    <property type="match status" value="1"/>
</dbReference>
<keyword evidence="2" id="KW-1185">Reference proteome</keyword>
<sequence>MRRVCANFVPRLLTTDQMEFRMFVAGDLFQKSSQDPTFLEKIVTADESWVYAYIPETKMRSSKWHTKSSPQPKKSRHVRSNTKVMRISFFDIDGLVHHEFVPSGQSVTGVFYVQVLQRLRDAVRRKRPDKWKGQWFMHHDNTPSHTSFVVQQFLADKNIPVIT</sequence>
<gene>
    <name evidence="1" type="primary">Mariner\t</name>
    <name evidence="1" type="ORF">GTO96_0007504</name>
</gene>
<organism evidence="1 2">
    <name type="scientific">Polypterus senegalus</name>
    <name type="common">Senegal bichir</name>
    <dbReference type="NCBI Taxonomy" id="55291"/>
    <lineage>
        <taxon>Eukaryota</taxon>
        <taxon>Metazoa</taxon>
        <taxon>Chordata</taxon>
        <taxon>Craniata</taxon>
        <taxon>Vertebrata</taxon>
        <taxon>Euteleostomi</taxon>
        <taxon>Actinopterygii</taxon>
        <taxon>Polypteriformes</taxon>
        <taxon>Polypteridae</taxon>
        <taxon>Polypterus</taxon>
    </lineage>
</organism>
<dbReference type="Pfam" id="PF01359">
    <property type="entry name" value="Transposase_1"/>
    <property type="match status" value="1"/>
</dbReference>
<dbReference type="Gene3D" id="3.30.420.10">
    <property type="entry name" value="Ribonuclease H-like superfamily/Ribonuclease H"/>
    <property type="match status" value="1"/>
</dbReference>
<dbReference type="AlphaFoldDB" id="A0A8X8BID6"/>
<dbReference type="InterPro" id="IPR036397">
    <property type="entry name" value="RNaseH_sf"/>
</dbReference>
<evidence type="ECO:0000313" key="2">
    <source>
        <dbReference type="Proteomes" id="UP000886611"/>
    </source>
</evidence>
<dbReference type="EMBL" id="JAATIS010009265">
    <property type="protein sequence ID" value="KAG2455326.1"/>
    <property type="molecule type" value="Genomic_DNA"/>
</dbReference>